<gene>
    <name evidence="1" type="ORF">GCM10010448_32320</name>
</gene>
<protein>
    <submittedName>
        <fullName evidence="1">Uncharacterized protein</fullName>
    </submittedName>
</protein>
<comment type="caution">
    <text evidence="1">The sequence shown here is derived from an EMBL/GenBank/DDBJ whole genome shotgun (WGS) entry which is preliminary data.</text>
</comment>
<evidence type="ECO:0000313" key="1">
    <source>
        <dbReference type="EMBL" id="GAA3046928.1"/>
    </source>
</evidence>
<organism evidence="1 2">
    <name type="scientific">Streptomyces glomeratus</name>
    <dbReference type="NCBI Taxonomy" id="284452"/>
    <lineage>
        <taxon>Bacteria</taxon>
        <taxon>Bacillati</taxon>
        <taxon>Actinomycetota</taxon>
        <taxon>Actinomycetes</taxon>
        <taxon>Kitasatosporales</taxon>
        <taxon>Streptomycetaceae</taxon>
        <taxon>Streptomyces</taxon>
    </lineage>
</organism>
<accession>A0ABP6LPE2</accession>
<evidence type="ECO:0000313" key="2">
    <source>
        <dbReference type="Proteomes" id="UP001501532"/>
    </source>
</evidence>
<dbReference type="EMBL" id="BAAAUF010000022">
    <property type="protein sequence ID" value="GAA3046928.1"/>
    <property type="molecule type" value="Genomic_DNA"/>
</dbReference>
<proteinExistence type="predicted"/>
<dbReference type="Proteomes" id="UP001501532">
    <property type="component" value="Unassembled WGS sequence"/>
</dbReference>
<name>A0ABP6LPE2_9ACTN</name>
<keyword evidence="2" id="KW-1185">Reference proteome</keyword>
<reference evidence="2" key="1">
    <citation type="journal article" date="2019" name="Int. J. Syst. Evol. Microbiol.">
        <title>The Global Catalogue of Microorganisms (GCM) 10K type strain sequencing project: providing services to taxonomists for standard genome sequencing and annotation.</title>
        <authorList>
            <consortium name="The Broad Institute Genomics Platform"/>
            <consortium name="The Broad Institute Genome Sequencing Center for Infectious Disease"/>
            <person name="Wu L."/>
            <person name="Ma J."/>
        </authorList>
    </citation>
    <scope>NUCLEOTIDE SEQUENCE [LARGE SCALE GENOMIC DNA]</scope>
    <source>
        <strain evidence="2">JCM 9091</strain>
    </source>
</reference>
<sequence length="54" mass="5396">MSSGGPAPVWEGGRGYRCVREEEGIDEAAATDDGVPRPQGVGVALAAQSAAAPQ</sequence>